<geneLocation type="plasmid" evidence="3">
    <name>pfdu301e</name>
</geneLocation>
<sequence length="247" mass="28307">MFRDYLMFEWFKLKRQKIWILLMVVPFISVILGLASFLGNYDVLMDEKGDNGWLESWTQITLFYGMLFLPISSGIYAAMVCRTDHLNGGWKLQFSLPISKGIIYLSKLTVILLLILLMQLFLVLFYLIGGTIIHIDNPIPVTFILSAILLSWLGTFSLSSIQLWLSFKIKSFGIPLGINIFLSFLVFAAYTSKWGMLYPWAQPSFAISTPDESPIQSYPLFIGIVFITFLIFVTITSFRFKKADLEN</sequence>
<keyword evidence="1" id="KW-0472">Membrane</keyword>
<reference evidence="2 3" key="1">
    <citation type="submission" date="2019-10" db="EMBL/GenBank/DDBJ databases">
        <title>Complete genome sequences for adaption low water activity.</title>
        <authorList>
            <person name="Zhao L."/>
            <person name="Zhong J."/>
        </authorList>
    </citation>
    <scope>NUCLEOTIDE SEQUENCE [LARGE SCALE GENOMIC DNA]</scope>
    <source>
        <strain evidence="2 3">FDU301</strain>
        <plasmid evidence="3">pfdu301e</plasmid>
    </source>
</reference>
<gene>
    <name evidence="2" type="ORF">FDZ14_00120</name>
</gene>
<dbReference type="PANTHER" id="PTHR37305">
    <property type="entry name" value="INTEGRAL MEMBRANE PROTEIN-RELATED"/>
    <property type="match status" value="1"/>
</dbReference>
<organism evidence="2 3">
    <name type="scientific">Priestia megaterium</name>
    <name type="common">Bacillus megaterium</name>
    <dbReference type="NCBI Taxonomy" id="1404"/>
    <lineage>
        <taxon>Bacteria</taxon>
        <taxon>Bacillati</taxon>
        <taxon>Bacillota</taxon>
        <taxon>Bacilli</taxon>
        <taxon>Bacillales</taxon>
        <taxon>Bacillaceae</taxon>
        <taxon>Priestia</taxon>
    </lineage>
</organism>
<protein>
    <recommendedName>
        <fullName evidence="4">ABC transporter permease</fullName>
    </recommendedName>
</protein>
<feature type="transmembrane region" description="Helical" evidence="1">
    <location>
        <begin position="61"/>
        <end position="81"/>
    </location>
</feature>
<feature type="transmembrane region" description="Helical" evidence="1">
    <location>
        <begin position="102"/>
        <end position="129"/>
    </location>
</feature>
<keyword evidence="2" id="KW-0614">Plasmid</keyword>
<feature type="transmembrane region" description="Helical" evidence="1">
    <location>
        <begin position="20"/>
        <end position="41"/>
    </location>
</feature>
<dbReference type="AlphaFoldDB" id="A0A6M6DQY4"/>
<evidence type="ECO:0000313" key="2">
    <source>
        <dbReference type="EMBL" id="QJX74657.1"/>
    </source>
</evidence>
<evidence type="ECO:0008006" key="4">
    <source>
        <dbReference type="Google" id="ProtNLM"/>
    </source>
</evidence>
<name>A0A6M6DQY4_PRIMG</name>
<keyword evidence="1" id="KW-0812">Transmembrane</keyword>
<dbReference type="CDD" id="cd21809">
    <property type="entry name" value="ABC-2_lan_permease-like"/>
    <property type="match status" value="1"/>
</dbReference>
<keyword evidence="1" id="KW-1133">Transmembrane helix</keyword>
<proteinExistence type="predicted"/>
<evidence type="ECO:0000256" key="1">
    <source>
        <dbReference type="SAM" id="Phobius"/>
    </source>
</evidence>
<dbReference type="Pfam" id="PF12730">
    <property type="entry name" value="ABC2_membrane_4"/>
    <property type="match status" value="1"/>
</dbReference>
<dbReference type="EMBL" id="CP045267">
    <property type="protein sequence ID" value="QJX74657.1"/>
    <property type="molecule type" value="Genomic_DNA"/>
</dbReference>
<dbReference type="Proteomes" id="UP000501076">
    <property type="component" value="Plasmid pFDU301E"/>
</dbReference>
<feature type="transmembrane region" description="Helical" evidence="1">
    <location>
        <begin position="172"/>
        <end position="190"/>
    </location>
</feature>
<feature type="transmembrane region" description="Helical" evidence="1">
    <location>
        <begin position="141"/>
        <end position="165"/>
    </location>
</feature>
<dbReference type="RefSeq" id="WP_171776378.1">
    <property type="nucleotide sequence ID" value="NZ_CP045267.1"/>
</dbReference>
<accession>A0A6M6DQY4</accession>
<dbReference type="PANTHER" id="PTHR37305:SF1">
    <property type="entry name" value="MEMBRANE PROTEIN"/>
    <property type="match status" value="1"/>
</dbReference>
<evidence type="ECO:0000313" key="3">
    <source>
        <dbReference type="Proteomes" id="UP000501076"/>
    </source>
</evidence>
<feature type="transmembrane region" description="Helical" evidence="1">
    <location>
        <begin position="218"/>
        <end position="238"/>
    </location>
</feature>